<protein>
    <recommendedName>
        <fullName evidence="1">Thioesterase putative domain-containing protein</fullName>
    </recommendedName>
</protein>
<evidence type="ECO:0000313" key="2">
    <source>
        <dbReference type="EMBL" id="CAL16331.1"/>
    </source>
</evidence>
<feature type="domain" description="Thioesterase putative" evidence="1">
    <location>
        <begin position="5"/>
        <end position="145"/>
    </location>
</feature>
<keyword evidence="3" id="KW-1185">Reference proteome</keyword>
<evidence type="ECO:0000313" key="3">
    <source>
        <dbReference type="Proteomes" id="UP000008871"/>
    </source>
</evidence>
<dbReference type="Proteomes" id="UP000008871">
    <property type="component" value="Chromosome"/>
</dbReference>
<dbReference type="InterPro" id="IPR029069">
    <property type="entry name" value="HotDog_dom_sf"/>
</dbReference>
<sequence length="152" mass="16535">MMDLAALAEQVRDAIPLTRHLDFQLTSFDGQTLTVTAPLALNHNDKGTFFAGSQSALLTLSGWALTTLLARQAGANADVVAVKTDLEYLLPLHSDIHITATVSNEARSQFEQRLERRGKATLRILAHGTSANSARVCEYQGLYLARIGLNDD</sequence>
<dbReference type="SUPFAM" id="SSF54637">
    <property type="entry name" value="Thioesterase/thiol ester dehydrase-isomerase"/>
    <property type="match status" value="1"/>
</dbReference>
<proteinExistence type="predicted"/>
<name>Q0VR67_ALCBS</name>
<dbReference type="AlphaFoldDB" id="Q0VR67"/>
<gene>
    <name evidence="2" type="ordered locus">ABO_0883</name>
</gene>
<dbReference type="Pfam" id="PF09500">
    <property type="entry name" value="YiiD_C"/>
    <property type="match status" value="1"/>
</dbReference>
<dbReference type="STRING" id="393595.ABO_0883"/>
<dbReference type="HOGENOM" id="CLU_112070_0_0_6"/>
<dbReference type="KEGG" id="abo:ABO_0883"/>
<dbReference type="RefSeq" id="WP_011588167.1">
    <property type="nucleotide sequence ID" value="NC_008260.1"/>
</dbReference>
<reference evidence="2 3" key="1">
    <citation type="journal article" date="2006" name="Nat. Biotechnol.">
        <title>Genome sequence of the ubiquitous hydrocarbon-degrading marine bacterium Alcanivorax borkumensis.</title>
        <authorList>
            <person name="Schneiker S."/>
            <person name="Martins dos Santos V.A.P."/>
            <person name="Bartels D."/>
            <person name="Bekel T."/>
            <person name="Brecht M."/>
            <person name="Buhrmester J."/>
            <person name="Chernikova T.N."/>
            <person name="Denaro R."/>
            <person name="Ferrer M."/>
            <person name="Gertler C."/>
            <person name="Goesmann A."/>
            <person name="Golyshina O.V."/>
            <person name="Kaminski F."/>
            <person name="Khachane A.N."/>
            <person name="Lang S."/>
            <person name="Linke B."/>
            <person name="McHardy A.C."/>
            <person name="Meyer F."/>
            <person name="Nechitaylo T."/>
            <person name="Puehler A."/>
            <person name="Regenhardt D."/>
            <person name="Rupp O."/>
            <person name="Sabirova J.S."/>
            <person name="Selbitschka W."/>
            <person name="Yakimov M.M."/>
            <person name="Timmis K.N."/>
            <person name="Vorhoelter F.-J."/>
            <person name="Weidner S."/>
            <person name="Kaiser O."/>
            <person name="Golyshin P.N."/>
        </authorList>
    </citation>
    <scope>NUCLEOTIDE SEQUENCE [LARGE SCALE GENOMIC DNA]</scope>
    <source>
        <strain evidence="3">ATCC 700651 / DSM 11573 / NCIMB 13689 / SK2</strain>
    </source>
</reference>
<evidence type="ECO:0000259" key="1">
    <source>
        <dbReference type="Pfam" id="PF09500"/>
    </source>
</evidence>
<dbReference type="Gene3D" id="3.10.129.10">
    <property type="entry name" value="Hotdog Thioesterase"/>
    <property type="match status" value="1"/>
</dbReference>
<dbReference type="InterPro" id="IPR012660">
    <property type="entry name" value="YiiD_C"/>
</dbReference>
<accession>Q0VR67</accession>
<dbReference type="EMBL" id="AM286690">
    <property type="protein sequence ID" value="CAL16331.1"/>
    <property type="molecule type" value="Genomic_DNA"/>
</dbReference>
<organism evidence="2 3">
    <name type="scientific">Alcanivorax borkumensis (strain ATCC 700651 / DSM 11573 / NCIMB 13689 / SK2)</name>
    <dbReference type="NCBI Taxonomy" id="393595"/>
    <lineage>
        <taxon>Bacteria</taxon>
        <taxon>Pseudomonadati</taxon>
        <taxon>Pseudomonadota</taxon>
        <taxon>Gammaproteobacteria</taxon>
        <taxon>Oceanospirillales</taxon>
        <taxon>Alcanivoracaceae</taxon>
        <taxon>Alcanivorax</taxon>
    </lineage>
</organism>
<dbReference type="eggNOG" id="COG2050">
    <property type="taxonomic scope" value="Bacteria"/>
</dbReference>